<evidence type="ECO:0000256" key="5">
    <source>
        <dbReference type="SAM" id="MobiDB-lite"/>
    </source>
</evidence>
<evidence type="ECO:0000313" key="8">
    <source>
        <dbReference type="EMBL" id="ODN95214.1"/>
    </source>
</evidence>
<feature type="region of interest" description="Disordered" evidence="5">
    <location>
        <begin position="556"/>
        <end position="642"/>
    </location>
</feature>
<proteinExistence type="inferred from homology"/>
<sequence length="723" mass="77947">MAGTQERHKSAPSDASKPDDLAIQELSAALSSSGGSLRLAAKRLAQSAQRERLQSQESQGSVSIDDEAIVEDTPEAKEEKEKREIMERAKQRRAAQMAMFANDPEEAGYLEQYQDQDQVVEDGDEEGEAVEENGHMQEIIPGLWVGDLVAANDRKELAKYGIKNIVSLLRPALMFPDEYSVYKVEIDDSTDTDLLSHLPGCVSWVRTALDGFGMLHGHGEDDDEEEYEGAYSEEEVMKEMESQRPKDMPAEIPTPHPAPILIHCQAGMSRSASLCAAYLISTYALSPDQAIQLIKEKREVIEPSVTFRGQLQVYWEARGKVSLKEKGVRMWYMERSAAQFINGDGSAPSLTNVANYSGSPSSSNPPTPRGYARRKIRCKMCRRLLAVRDHMMPHILDQAPAPSLPPSRPRTPSAGEETERKRGSFSFGAGMTFTDVEDPSTSSSATVRPPPFSERSRRGSQVSEVINPLTGLPGASLSRRGSHGSTASPVGLTLYDRDTGKKDESEPASPQVPLPKSKSEPSSSVPVPAPVGRGGRPLQSADQLMARLPPHLLALRMAGGGTGASPASTPGSTAPNSPIHPSPPANPAPNASTPASASSNPAQSPSRRRSLLSMTPAGASADEALPEKAGAKERRGSNDIHGLMGYTPPPILVNPKCSGYFVEPLTWMEPTLASSAVAGKLVCPNEKCGVKIGNYDWAGVQCGCKEWVTPGFCISRSKVDEVW</sequence>
<dbReference type="PROSITE" id="PS00383">
    <property type="entry name" value="TYR_PHOSPHATASE_1"/>
    <property type="match status" value="1"/>
</dbReference>
<comment type="similarity">
    <text evidence="1">Belongs to the protein-tyrosine phosphatase family. Non-receptor class dual specificity subfamily.</text>
</comment>
<feature type="compositionally biased region" description="Low complexity" evidence="5">
    <location>
        <begin position="588"/>
        <end position="605"/>
    </location>
</feature>
<dbReference type="InterPro" id="IPR000340">
    <property type="entry name" value="Dual-sp_phosphatase_cat-dom"/>
</dbReference>
<feature type="region of interest" description="Disordered" evidence="5">
    <location>
        <begin position="1"/>
        <end position="21"/>
    </location>
</feature>
<feature type="region of interest" description="Disordered" evidence="5">
    <location>
        <begin position="396"/>
        <end position="537"/>
    </location>
</feature>
<dbReference type="PROSITE" id="PS50056">
    <property type="entry name" value="TYR_PHOSPHATASE_2"/>
    <property type="match status" value="1"/>
</dbReference>
<dbReference type="GO" id="GO:0004725">
    <property type="term" value="F:protein tyrosine phosphatase activity"/>
    <property type="evidence" value="ECO:0007669"/>
    <property type="project" value="UniProtKB-EC"/>
</dbReference>
<keyword evidence="3" id="KW-0378">Hydrolase</keyword>
<evidence type="ECO:0000259" key="6">
    <source>
        <dbReference type="PROSITE" id="PS50054"/>
    </source>
</evidence>
<evidence type="ECO:0000256" key="4">
    <source>
        <dbReference type="ARBA" id="ARBA00022912"/>
    </source>
</evidence>
<dbReference type="PANTHER" id="PTHR45848:SF4">
    <property type="entry name" value="DUAL SPECIFICITY PROTEIN PHOSPHATASE 12"/>
    <property type="match status" value="1"/>
</dbReference>
<feature type="compositionally biased region" description="Basic and acidic residues" evidence="5">
    <location>
        <begin position="1"/>
        <end position="20"/>
    </location>
</feature>
<feature type="compositionally biased region" description="Basic and acidic residues" evidence="5">
    <location>
        <begin position="495"/>
        <end position="505"/>
    </location>
</feature>
<reference evidence="8 9" key="1">
    <citation type="submission" date="2016-06" db="EMBL/GenBank/DDBJ databases">
        <title>Evolution of pathogenesis and genome organization in the Tremellales.</title>
        <authorList>
            <person name="Cuomo C."/>
            <person name="Litvintseva A."/>
            <person name="Heitman J."/>
            <person name="Chen Y."/>
            <person name="Sun S."/>
            <person name="Springer D."/>
            <person name="Dromer F."/>
            <person name="Young S."/>
            <person name="Zeng Q."/>
            <person name="Chapman S."/>
            <person name="Gujja S."/>
            <person name="Saif S."/>
            <person name="Birren B."/>
        </authorList>
    </citation>
    <scope>NUCLEOTIDE SEQUENCE [LARGE SCALE GENOMIC DNA]</scope>
    <source>
        <strain evidence="8 9">CBS 7118</strain>
    </source>
</reference>
<feature type="compositionally biased region" description="Acidic residues" evidence="5">
    <location>
        <begin position="64"/>
        <end position="73"/>
    </location>
</feature>
<evidence type="ECO:0000256" key="2">
    <source>
        <dbReference type="ARBA" id="ARBA00013064"/>
    </source>
</evidence>
<organism evidence="8 9">
    <name type="scientific">Cryptococcus wingfieldii CBS 7118</name>
    <dbReference type="NCBI Taxonomy" id="1295528"/>
    <lineage>
        <taxon>Eukaryota</taxon>
        <taxon>Fungi</taxon>
        <taxon>Dikarya</taxon>
        <taxon>Basidiomycota</taxon>
        <taxon>Agaricomycotina</taxon>
        <taxon>Tremellomycetes</taxon>
        <taxon>Tremellales</taxon>
        <taxon>Cryptococcaceae</taxon>
        <taxon>Cryptococcus</taxon>
    </lineage>
</organism>
<feature type="compositionally biased region" description="Low complexity" evidence="5">
    <location>
        <begin position="564"/>
        <end position="577"/>
    </location>
</feature>
<dbReference type="InterPro" id="IPR016130">
    <property type="entry name" value="Tyr_Pase_AS"/>
</dbReference>
<feature type="region of interest" description="Disordered" evidence="5">
    <location>
        <begin position="41"/>
        <end position="81"/>
    </location>
</feature>
<keyword evidence="4" id="KW-0904">Protein phosphatase</keyword>
<evidence type="ECO:0000256" key="1">
    <source>
        <dbReference type="ARBA" id="ARBA00008601"/>
    </source>
</evidence>
<comment type="caution">
    <text evidence="8">The sequence shown here is derived from an EMBL/GenBank/DDBJ whole genome shotgun (WGS) entry which is preliminary data.</text>
</comment>
<gene>
    <name evidence="8" type="ORF">L198_04602</name>
</gene>
<name>A0A1E3J2Z0_9TREE</name>
<feature type="compositionally biased region" description="Pro residues" evidence="5">
    <location>
        <begin position="578"/>
        <end position="587"/>
    </location>
</feature>
<feature type="compositionally biased region" description="Low complexity" evidence="5">
    <location>
        <begin position="514"/>
        <end position="526"/>
    </location>
</feature>
<dbReference type="EMBL" id="AWGH01000013">
    <property type="protein sequence ID" value="ODN95214.1"/>
    <property type="molecule type" value="Genomic_DNA"/>
</dbReference>
<dbReference type="Gene3D" id="3.90.190.10">
    <property type="entry name" value="Protein tyrosine phosphatase superfamily"/>
    <property type="match status" value="1"/>
</dbReference>
<protein>
    <recommendedName>
        <fullName evidence="2">protein-tyrosine-phosphatase</fullName>
        <ecNumber evidence="2">3.1.3.48</ecNumber>
    </recommendedName>
</protein>
<dbReference type="InterPro" id="IPR029021">
    <property type="entry name" value="Prot-tyrosine_phosphatase-like"/>
</dbReference>
<dbReference type="InterPro" id="IPR020422">
    <property type="entry name" value="TYR_PHOSPHATASE_DUAL_dom"/>
</dbReference>
<dbReference type="GO" id="GO:0005634">
    <property type="term" value="C:nucleus"/>
    <property type="evidence" value="ECO:0007669"/>
    <property type="project" value="TreeGrafter"/>
</dbReference>
<dbReference type="PANTHER" id="PTHR45848">
    <property type="entry name" value="DUAL SPECIFICITY PROTEIN PHOSPHATASE 12 FAMILY MEMBER"/>
    <property type="match status" value="1"/>
</dbReference>
<dbReference type="RefSeq" id="XP_019031194.1">
    <property type="nucleotide sequence ID" value="XM_019176719.1"/>
</dbReference>
<dbReference type="SUPFAM" id="SSF52799">
    <property type="entry name" value="(Phosphotyrosine protein) phosphatases II"/>
    <property type="match status" value="1"/>
</dbReference>
<feature type="region of interest" description="Disordered" evidence="5">
    <location>
        <begin position="352"/>
        <end position="373"/>
    </location>
</feature>
<dbReference type="InterPro" id="IPR000387">
    <property type="entry name" value="Tyr_Pase_dom"/>
</dbReference>
<dbReference type="Proteomes" id="UP000094819">
    <property type="component" value="Unassembled WGS sequence"/>
</dbReference>
<dbReference type="OrthoDB" id="2017893at2759"/>
<dbReference type="PROSITE" id="PS50054">
    <property type="entry name" value="TYR_PHOSPHATASE_DUAL"/>
    <property type="match status" value="1"/>
</dbReference>
<feature type="domain" description="Tyrosine-protein phosphatase" evidence="6">
    <location>
        <begin position="135"/>
        <end position="320"/>
    </location>
</feature>
<evidence type="ECO:0000256" key="3">
    <source>
        <dbReference type="ARBA" id="ARBA00022801"/>
    </source>
</evidence>
<feature type="domain" description="Tyrosine specific protein phosphatases" evidence="7">
    <location>
        <begin position="234"/>
        <end position="298"/>
    </location>
</feature>
<dbReference type="GO" id="GO:0008138">
    <property type="term" value="F:protein tyrosine/serine/threonine phosphatase activity"/>
    <property type="evidence" value="ECO:0007669"/>
    <property type="project" value="TreeGrafter"/>
</dbReference>
<accession>A0A1E3J2Z0</accession>
<dbReference type="Pfam" id="PF00782">
    <property type="entry name" value="DSPc"/>
    <property type="match status" value="1"/>
</dbReference>
<keyword evidence="9" id="KW-1185">Reference proteome</keyword>
<dbReference type="CDD" id="cd14498">
    <property type="entry name" value="DSP"/>
    <property type="match status" value="1"/>
</dbReference>
<dbReference type="AlphaFoldDB" id="A0A1E3J2Z0"/>
<dbReference type="GeneID" id="30193815"/>
<feature type="compositionally biased region" description="Basic and acidic residues" evidence="5">
    <location>
        <begin position="625"/>
        <end position="638"/>
    </location>
</feature>
<evidence type="ECO:0000313" key="9">
    <source>
        <dbReference type="Proteomes" id="UP000094819"/>
    </source>
</evidence>
<evidence type="ECO:0000259" key="7">
    <source>
        <dbReference type="PROSITE" id="PS50056"/>
    </source>
</evidence>
<dbReference type="SMART" id="SM00195">
    <property type="entry name" value="DSPc"/>
    <property type="match status" value="1"/>
</dbReference>
<dbReference type="EC" id="3.1.3.48" evidence="2"/>